<dbReference type="RefSeq" id="WP_167953810.1">
    <property type="nucleotide sequence ID" value="NZ_JAATJE010000001.1"/>
</dbReference>
<dbReference type="PROSITE" id="PS50943">
    <property type="entry name" value="HTH_CROC1"/>
    <property type="match status" value="1"/>
</dbReference>
<name>A0ABX0XKL2_9SPHN</name>
<gene>
    <name evidence="2" type="ORF">GGR88_001358</name>
</gene>
<evidence type="ECO:0000313" key="2">
    <source>
        <dbReference type="EMBL" id="NJC33884.1"/>
    </source>
</evidence>
<dbReference type="InterPro" id="IPR014057">
    <property type="entry name" value="HI1420"/>
</dbReference>
<dbReference type="Proteomes" id="UP000734218">
    <property type="component" value="Unassembled WGS sequence"/>
</dbReference>
<dbReference type="EMBL" id="JAATJE010000001">
    <property type="protein sequence ID" value="NJC33884.1"/>
    <property type="molecule type" value="Genomic_DNA"/>
</dbReference>
<dbReference type="PANTHER" id="PTHR40275:SF1">
    <property type="entry name" value="SSL7038 PROTEIN"/>
    <property type="match status" value="1"/>
</dbReference>
<dbReference type="SUPFAM" id="SSF47413">
    <property type="entry name" value="lambda repressor-like DNA-binding domains"/>
    <property type="match status" value="1"/>
</dbReference>
<dbReference type="Gene3D" id="1.10.260.40">
    <property type="entry name" value="lambda repressor-like DNA-binding domains"/>
    <property type="match status" value="1"/>
</dbReference>
<evidence type="ECO:0000259" key="1">
    <source>
        <dbReference type="PROSITE" id="PS50943"/>
    </source>
</evidence>
<keyword evidence="3" id="KW-1185">Reference proteome</keyword>
<organism evidence="2 3">
    <name type="scientific">Sphingomonas jejuensis</name>
    <dbReference type="NCBI Taxonomy" id="904715"/>
    <lineage>
        <taxon>Bacteria</taxon>
        <taxon>Pseudomonadati</taxon>
        <taxon>Pseudomonadota</taxon>
        <taxon>Alphaproteobacteria</taxon>
        <taxon>Sphingomonadales</taxon>
        <taxon>Sphingomonadaceae</taxon>
        <taxon>Sphingomonas</taxon>
    </lineage>
</organism>
<dbReference type="InterPro" id="IPR010982">
    <property type="entry name" value="Lambda_DNA-bd_dom_sf"/>
</dbReference>
<dbReference type="CDD" id="cd00093">
    <property type="entry name" value="HTH_XRE"/>
    <property type="match status" value="1"/>
</dbReference>
<dbReference type="NCBIfam" id="TIGR02684">
    <property type="entry name" value="dnstrm_HI1420"/>
    <property type="match status" value="1"/>
</dbReference>
<comment type="caution">
    <text evidence="2">The sequence shown here is derived from an EMBL/GenBank/DDBJ whole genome shotgun (WGS) entry which is preliminary data.</text>
</comment>
<accession>A0ABX0XKL2</accession>
<dbReference type="PANTHER" id="PTHR40275">
    <property type="entry name" value="SSL7038 PROTEIN"/>
    <property type="match status" value="1"/>
</dbReference>
<proteinExistence type="predicted"/>
<dbReference type="InterPro" id="IPR001387">
    <property type="entry name" value="Cro/C1-type_HTH"/>
</dbReference>
<dbReference type="Pfam" id="PF21716">
    <property type="entry name" value="dnstrm_HI1420"/>
    <property type="match status" value="1"/>
</dbReference>
<reference evidence="2 3" key="1">
    <citation type="submission" date="2020-03" db="EMBL/GenBank/DDBJ databases">
        <title>Genomic Encyclopedia of Type Strains, Phase IV (KMG-IV): sequencing the most valuable type-strain genomes for metagenomic binning, comparative biology and taxonomic classification.</title>
        <authorList>
            <person name="Goeker M."/>
        </authorList>
    </citation>
    <scope>NUCLEOTIDE SEQUENCE [LARGE SCALE GENOMIC DNA]</scope>
    <source>
        <strain evidence="2 3">DSM 27651</strain>
    </source>
</reference>
<feature type="domain" description="HTH cro/C1-type" evidence="1">
    <location>
        <begin position="51"/>
        <end position="95"/>
    </location>
</feature>
<protein>
    <submittedName>
        <fullName evidence="2">Addiction module antidote protein</fullName>
    </submittedName>
</protein>
<sequence length="100" mass="10710">MTIEFRPFDAANYLHDVEDEADLLSDAIADGDPRYIAAALGAIARANGGITELARKTGLHRQTLHKALSEDGNPTLDTVLKVLKALGLKMAIDKQEAVPA</sequence>
<evidence type="ECO:0000313" key="3">
    <source>
        <dbReference type="Proteomes" id="UP000734218"/>
    </source>
</evidence>